<dbReference type="EMBL" id="QPFP01000013">
    <property type="protein sequence ID" value="TEB33159.1"/>
    <property type="molecule type" value="Genomic_DNA"/>
</dbReference>
<feature type="transmembrane region" description="Helical" evidence="2">
    <location>
        <begin position="97"/>
        <end position="115"/>
    </location>
</feature>
<evidence type="ECO:0000256" key="1">
    <source>
        <dbReference type="SAM" id="MobiDB-lite"/>
    </source>
</evidence>
<sequence>MPAYNLSDSIPDGSYVQGYCLRGSRSRRTYHDRTGNTPPPLHAFSSWPTMGRRSPDPESALSPKIRRSSLTARARALFHHTLSLPGLVIKRINRLGWHLRVLAYLGFIGFLYLCYSRHARLNLLYNLTGIGQNHDDTNVNWPPRYEDIREWQANLPQHDLSLPYPEGKKGRYVRFSSQIRKLGWNNVFNELLLLTWLAQRSNRAYVFEDYTWKQGYYPWYRVKAREVPSITPLPALIAGPTAGGPWESGELTPRSVHESYWKKVCPKSKTKVIIVQDFKKKHNLYEKNATEIFETWRSELAADGHQCVDVQGPKKRVEDYAQVFDLWLWGSERILDIWEEFRDSSVSRLLKTSPVVERAVNGNEDLFVTPALAHGEDPFDRLFAVHLRRGDFKKACQGLADWKSSFYSWNQLPWLPDRFPYLPGGEHLYGSNTPENTKKYFERCLPDKDRIIERINGAREEYEKEVFEKPLVKHHVNVLFILTNDQSSWLDSLREELERYDWKIVTSHQIKFTTAQEQDVSMAIDMDLARKAAIFMGNGWSSFTSNIVHRRLVDKKIPLANRFF</sequence>
<evidence type="ECO:0000256" key="2">
    <source>
        <dbReference type="SAM" id="Phobius"/>
    </source>
</evidence>
<keyword evidence="2" id="KW-0812">Transmembrane</keyword>
<keyword evidence="2" id="KW-1133">Transmembrane helix</keyword>
<feature type="region of interest" description="Disordered" evidence="1">
    <location>
        <begin position="28"/>
        <end position="62"/>
    </location>
</feature>
<dbReference type="CDD" id="cd11296">
    <property type="entry name" value="O-FucT_like"/>
    <property type="match status" value="1"/>
</dbReference>
<dbReference type="STRING" id="71717.A0A4Y7TI40"/>
<dbReference type="AlphaFoldDB" id="A0A4Y7TI40"/>
<dbReference type="OrthoDB" id="2559662at2759"/>
<accession>A0A4Y7TI40</accession>
<evidence type="ECO:0000313" key="4">
    <source>
        <dbReference type="Proteomes" id="UP000298030"/>
    </source>
</evidence>
<reference evidence="3 4" key="1">
    <citation type="journal article" date="2019" name="Nat. Ecol. Evol.">
        <title>Megaphylogeny resolves global patterns of mushroom evolution.</title>
        <authorList>
            <person name="Varga T."/>
            <person name="Krizsan K."/>
            <person name="Foldi C."/>
            <person name="Dima B."/>
            <person name="Sanchez-Garcia M."/>
            <person name="Sanchez-Ramirez S."/>
            <person name="Szollosi G.J."/>
            <person name="Szarkandi J.G."/>
            <person name="Papp V."/>
            <person name="Albert L."/>
            <person name="Andreopoulos W."/>
            <person name="Angelini C."/>
            <person name="Antonin V."/>
            <person name="Barry K.W."/>
            <person name="Bougher N.L."/>
            <person name="Buchanan P."/>
            <person name="Buyck B."/>
            <person name="Bense V."/>
            <person name="Catcheside P."/>
            <person name="Chovatia M."/>
            <person name="Cooper J."/>
            <person name="Damon W."/>
            <person name="Desjardin D."/>
            <person name="Finy P."/>
            <person name="Geml J."/>
            <person name="Haridas S."/>
            <person name="Hughes K."/>
            <person name="Justo A."/>
            <person name="Karasinski D."/>
            <person name="Kautmanova I."/>
            <person name="Kiss B."/>
            <person name="Kocsube S."/>
            <person name="Kotiranta H."/>
            <person name="LaButti K.M."/>
            <person name="Lechner B.E."/>
            <person name="Liimatainen K."/>
            <person name="Lipzen A."/>
            <person name="Lukacs Z."/>
            <person name="Mihaltcheva S."/>
            <person name="Morgado L.N."/>
            <person name="Niskanen T."/>
            <person name="Noordeloos M.E."/>
            <person name="Ohm R.A."/>
            <person name="Ortiz-Santana B."/>
            <person name="Ovrebo C."/>
            <person name="Racz N."/>
            <person name="Riley R."/>
            <person name="Savchenko A."/>
            <person name="Shiryaev A."/>
            <person name="Soop K."/>
            <person name="Spirin V."/>
            <person name="Szebenyi C."/>
            <person name="Tomsovsky M."/>
            <person name="Tulloss R.E."/>
            <person name="Uehling J."/>
            <person name="Grigoriev I.V."/>
            <person name="Vagvolgyi C."/>
            <person name="Papp T."/>
            <person name="Martin F.M."/>
            <person name="Miettinen O."/>
            <person name="Hibbett D.S."/>
            <person name="Nagy L.G."/>
        </authorList>
    </citation>
    <scope>NUCLEOTIDE SEQUENCE [LARGE SCALE GENOMIC DNA]</scope>
    <source>
        <strain evidence="3 4">FP101781</strain>
    </source>
</reference>
<keyword evidence="4" id="KW-1185">Reference proteome</keyword>
<organism evidence="3 4">
    <name type="scientific">Coprinellus micaceus</name>
    <name type="common">Glistening ink-cap mushroom</name>
    <name type="synonym">Coprinus micaceus</name>
    <dbReference type="NCBI Taxonomy" id="71717"/>
    <lineage>
        <taxon>Eukaryota</taxon>
        <taxon>Fungi</taxon>
        <taxon>Dikarya</taxon>
        <taxon>Basidiomycota</taxon>
        <taxon>Agaricomycotina</taxon>
        <taxon>Agaricomycetes</taxon>
        <taxon>Agaricomycetidae</taxon>
        <taxon>Agaricales</taxon>
        <taxon>Agaricineae</taxon>
        <taxon>Psathyrellaceae</taxon>
        <taxon>Coprinellus</taxon>
    </lineage>
</organism>
<keyword evidence="2" id="KW-0472">Membrane</keyword>
<dbReference type="Proteomes" id="UP000298030">
    <property type="component" value="Unassembled WGS sequence"/>
</dbReference>
<evidence type="ECO:0000313" key="3">
    <source>
        <dbReference type="EMBL" id="TEB33159.1"/>
    </source>
</evidence>
<name>A0A4Y7TI40_COPMI</name>
<proteinExistence type="predicted"/>
<gene>
    <name evidence="3" type="ORF">FA13DRAFT_1730916</name>
</gene>
<comment type="caution">
    <text evidence="3">The sequence shown here is derived from an EMBL/GenBank/DDBJ whole genome shotgun (WGS) entry which is preliminary data.</text>
</comment>
<dbReference type="Gene3D" id="3.40.50.11350">
    <property type="match status" value="1"/>
</dbReference>
<protein>
    <submittedName>
        <fullName evidence="3">Uncharacterized protein</fullName>
    </submittedName>
</protein>